<dbReference type="Proteomes" id="UP000295506">
    <property type="component" value="Unassembled WGS sequence"/>
</dbReference>
<protein>
    <submittedName>
        <fullName evidence="9">DHA2 family multidrug resistance protein</fullName>
    </submittedName>
</protein>
<feature type="transmembrane region" description="Helical" evidence="6">
    <location>
        <begin position="314"/>
        <end position="333"/>
    </location>
</feature>
<feature type="transmembrane region" description="Helical" evidence="6">
    <location>
        <begin position="234"/>
        <end position="254"/>
    </location>
</feature>
<dbReference type="EMBL" id="CP014206">
    <property type="protein sequence ID" value="AMK11015.1"/>
    <property type="molecule type" value="Genomic_DNA"/>
</dbReference>
<evidence type="ECO:0000259" key="7">
    <source>
        <dbReference type="PROSITE" id="PS50850"/>
    </source>
</evidence>
<dbReference type="Gene3D" id="1.20.1250.20">
    <property type="entry name" value="MFS general substrate transporter like domains"/>
    <property type="match status" value="1"/>
</dbReference>
<evidence type="ECO:0000256" key="3">
    <source>
        <dbReference type="ARBA" id="ARBA00022692"/>
    </source>
</evidence>
<dbReference type="PROSITE" id="PS50850">
    <property type="entry name" value="MFS"/>
    <property type="match status" value="1"/>
</dbReference>
<dbReference type="KEGG" id="dej:AWY79_07765"/>
<name>A0A126QNK5_9BACT</name>
<dbReference type="AlphaFoldDB" id="A0A126QNK5"/>
<evidence type="ECO:0000256" key="6">
    <source>
        <dbReference type="SAM" id="Phobius"/>
    </source>
</evidence>
<feature type="transmembrane region" description="Helical" evidence="6">
    <location>
        <begin position="369"/>
        <end position="392"/>
    </location>
</feature>
<feature type="domain" description="Major facilitator superfamily (MFS) profile" evidence="7">
    <location>
        <begin position="16"/>
        <end position="462"/>
    </location>
</feature>
<dbReference type="Proteomes" id="UP000055611">
    <property type="component" value="Chromosome"/>
</dbReference>
<comment type="subcellular location">
    <subcellularLocation>
        <location evidence="1">Membrane</location>
        <topology evidence="1">Multi-pass membrane protein</topology>
    </subcellularLocation>
</comment>
<feature type="transmembrane region" description="Helical" evidence="6">
    <location>
        <begin position="340"/>
        <end position="357"/>
    </location>
</feature>
<dbReference type="RefSeq" id="WP_066802184.1">
    <property type="nucleotide sequence ID" value="NZ_CP014206.1"/>
</dbReference>
<dbReference type="GO" id="GO:0016020">
    <property type="term" value="C:membrane"/>
    <property type="evidence" value="ECO:0007669"/>
    <property type="project" value="UniProtKB-SubCell"/>
</dbReference>
<dbReference type="InterPro" id="IPR011701">
    <property type="entry name" value="MFS"/>
</dbReference>
<evidence type="ECO:0000256" key="5">
    <source>
        <dbReference type="ARBA" id="ARBA00023136"/>
    </source>
</evidence>
<feature type="transmembrane region" description="Helical" evidence="6">
    <location>
        <begin position="82"/>
        <end position="101"/>
    </location>
</feature>
<dbReference type="InterPro" id="IPR036259">
    <property type="entry name" value="MFS_trans_sf"/>
</dbReference>
<evidence type="ECO:0000313" key="8">
    <source>
        <dbReference type="EMBL" id="AMK11015.1"/>
    </source>
</evidence>
<dbReference type="EMBL" id="SOBK01000001">
    <property type="protein sequence ID" value="TDT92018.1"/>
    <property type="molecule type" value="Genomic_DNA"/>
</dbReference>
<accession>A0A126QNK5</accession>
<feature type="transmembrane region" description="Helical" evidence="6">
    <location>
        <begin position="52"/>
        <end position="75"/>
    </location>
</feature>
<gene>
    <name evidence="8" type="ORF">AWY79_07765</name>
    <name evidence="9" type="ORF">EDC59_101422</name>
</gene>
<proteinExistence type="predicted"/>
<dbReference type="GO" id="GO:0022857">
    <property type="term" value="F:transmembrane transporter activity"/>
    <property type="evidence" value="ECO:0007669"/>
    <property type="project" value="InterPro"/>
</dbReference>
<feature type="transmembrane region" description="Helical" evidence="6">
    <location>
        <begin position="274"/>
        <end position="294"/>
    </location>
</feature>
<keyword evidence="5 6" id="KW-0472">Membrane</keyword>
<organism evidence="9 11">
    <name type="scientific">Pseudodesulfovibrio indicus</name>
    <dbReference type="NCBI Taxonomy" id="1716143"/>
    <lineage>
        <taxon>Bacteria</taxon>
        <taxon>Pseudomonadati</taxon>
        <taxon>Thermodesulfobacteriota</taxon>
        <taxon>Desulfovibrionia</taxon>
        <taxon>Desulfovibrionales</taxon>
        <taxon>Desulfovibrionaceae</taxon>
    </lineage>
</organism>
<evidence type="ECO:0000313" key="9">
    <source>
        <dbReference type="EMBL" id="TDT92018.1"/>
    </source>
</evidence>
<evidence type="ECO:0000313" key="10">
    <source>
        <dbReference type="Proteomes" id="UP000055611"/>
    </source>
</evidence>
<feature type="transmembrane region" description="Helical" evidence="6">
    <location>
        <begin position="142"/>
        <end position="163"/>
    </location>
</feature>
<keyword evidence="2" id="KW-0813">Transport</keyword>
<dbReference type="Pfam" id="PF07690">
    <property type="entry name" value="MFS_1"/>
    <property type="match status" value="1"/>
</dbReference>
<evidence type="ECO:0000256" key="2">
    <source>
        <dbReference type="ARBA" id="ARBA00022448"/>
    </source>
</evidence>
<feature type="transmembrane region" description="Helical" evidence="6">
    <location>
        <begin position="107"/>
        <end position="130"/>
    </location>
</feature>
<evidence type="ECO:0000256" key="4">
    <source>
        <dbReference type="ARBA" id="ARBA00022989"/>
    </source>
</evidence>
<keyword evidence="3 6" id="KW-0812">Transmembrane</keyword>
<feature type="transmembrane region" description="Helical" evidence="6">
    <location>
        <begin position="493"/>
        <end position="511"/>
    </location>
</feature>
<feature type="transmembrane region" description="Helical" evidence="6">
    <location>
        <begin position="404"/>
        <end position="426"/>
    </location>
</feature>
<feature type="transmembrane region" description="Helical" evidence="6">
    <location>
        <begin position="205"/>
        <end position="222"/>
    </location>
</feature>
<reference evidence="9 11" key="2">
    <citation type="submission" date="2019-03" db="EMBL/GenBank/DDBJ databases">
        <title>Genomic Encyclopedia of Type Strains, Phase IV (KMG-IV): sequencing the most valuable type-strain genomes for metagenomic binning, comparative biology and taxonomic classification.</title>
        <authorList>
            <person name="Goeker M."/>
        </authorList>
    </citation>
    <scope>NUCLEOTIDE SEQUENCE [LARGE SCALE GENOMIC DNA]</scope>
    <source>
        <strain evidence="9 11">DSM 101483</strain>
    </source>
</reference>
<dbReference type="PANTHER" id="PTHR42718:SF9">
    <property type="entry name" value="MAJOR FACILITATOR SUPERFAMILY MULTIDRUG TRANSPORTER MFSC"/>
    <property type="match status" value="1"/>
</dbReference>
<evidence type="ECO:0000256" key="1">
    <source>
        <dbReference type="ARBA" id="ARBA00004141"/>
    </source>
</evidence>
<dbReference type="PANTHER" id="PTHR42718">
    <property type="entry name" value="MAJOR FACILITATOR SUPERFAMILY MULTIDRUG TRANSPORTER MFSC"/>
    <property type="match status" value="1"/>
</dbReference>
<evidence type="ECO:0000313" key="11">
    <source>
        <dbReference type="Proteomes" id="UP000295506"/>
    </source>
</evidence>
<feature type="transmembrane region" description="Helical" evidence="6">
    <location>
        <begin position="169"/>
        <end position="193"/>
    </location>
</feature>
<keyword evidence="4 6" id="KW-1133">Transmembrane helix</keyword>
<keyword evidence="10" id="KW-1185">Reference proteome</keyword>
<sequence length="531" mass="56461">MEQTAMRERAVSQLLLIAGVFLAVLAEALTGTALSFGRIDMLGDLYTTTDEFAWLDIGYTAVKLCGFMMVPALFARFKPIRVMQAASFVMTVFSLAMLATADLPPLILIRLIQGVSGGILIVSGQTLLFNVFDGKGQAGAQLVFALGAVVAPATFASTLQGWMVDVLSWQGIFLAASALGLASAILLAAVPASIMSASGPKRDDIVGFLLFAGAAVCLTYIAEEGSRWNWFESRHIAVMTIGGLSTLLICTARWSVFSRSRALVDLSVFGNRDFCFGVVVSFVAGVALFGSTWLIPNFTLNVLGLTPLEAGTLIAPSGVAFVAVLSLTALLLTFSRISPLATVPLGILLLAVGMWLLSGSTSESGSADMLFPLIVRGTGLGFLFLSLTIYTMGGLRGRRIAQGVALFTTLRQFGGLFGVALLQRYLDHQNALNSAVLSAHLETGGVLLAERLQRLQVVLRSKGMEAGDAAKASIAFLKKSLLLQSNVLSYNEAFLAIVIVFIVAVPLLLVYKFWLSQQHRSASAAARREGI</sequence>
<dbReference type="SUPFAM" id="SSF103473">
    <property type="entry name" value="MFS general substrate transporter"/>
    <property type="match status" value="1"/>
</dbReference>
<dbReference type="OrthoDB" id="9812221at2"/>
<reference evidence="8 10" key="1">
    <citation type="journal article" date="2016" name="Front. Microbiol.">
        <title>Genome Sequence of the Piezophilic, Mesophilic Sulfate-Reducing Bacterium Desulfovibrio indicus J2T.</title>
        <authorList>
            <person name="Cao J."/>
            <person name="Maignien L."/>
            <person name="Shao Z."/>
            <person name="Alain K."/>
            <person name="Jebbar M."/>
        </authorList>
    </citation>
    <scope>NUCLEOTIDE SEQUENCE [LARGE SCALE GENOMIC DNA]</scope>
    <source>
        <strain evidence="8 10">J2</strain>
    </source>
</reference>
<dbReference type="InterPro" id="IPR020846">
    <property type="entry name" value="MFS_dom"/>
</dbReference>